<dbReference type="AlphaFoldDB" id="A0AA40FJM3"/>
<evidence type="ECO:0000313" key="2">
    <source>
        <dbReference type="Proteomes" id="UP001177670"/>
    </source>
</evidence>
<reference evidence="1" key="1">
    <citation type="submission" date="2021-10" db="EMBL/GenBank/DDBJ databases">
        <title>Melipona bicolor Genome sequencing and assembly.</title>
        <authorList>
            <person name="Araujo N.S."/>
            <person name="Arias M.C."/>
        </authorList>
    </citation>
    <scope>NUCLEOTIDE SEQUENCE</scope>
    <source>
        <strain evidence="1">USP_2M_L1-L4_2017</strain>
        <tissue evidence="1">Whole body</tissue>
    </source>
</reference>
<comment type="caution">
    <text evidence="1">The sequence shown here is derived from an EMBL/GenBank/DDBJ whole genome shotgun (WGS) entry which is preliminary data.</text>
</comment>
<proteinExistence type="predicted"/>
<accession>A0AA40FJM3</accession>
<dbReference type="Proteomes" id="UP001177670">
    <property type="component" value="Unassembled WGS sequence"/>
</dbReference>
<protein>
    <submittedName>
        <fullName evidence="1">Uncharacterized protein</fullName>
    </submittedName>
</protein>
<dbReference type="EMBL" id="JAHYIQ010000032">
    <property type="protein sequence ID" value="KAK1120209.1"/>
    <property type="molecule type" value="Genomic_DNA"/>
</dbReference>
<name>A0AA40FJM3_9HYME</name>
<keyword evidence="2" id="KW-1185">Reference proteome</keyword>
<evidence type="ECO:0000313" key="1">
    <source>
        <dbReference type="EMBL" id="KAK1120209.1"/>
    </source>
</evidence>
<organism evidence="1 2">
    <name type="scientific">Melipona bicolor</name>
    <dbReference type="NCBI Taxonomy" id="60889"/>
    <lineage>
        <taxon>Eukaryota</taxon>
        <taxon>Metazoa</taxon>
        <taxon>Ecdysozoa</taxon>
        <taxon>Arthropoda</taxon>
        <taxon>Hexapoda</taxon>
        <taxon>Insecta</taxon>
        <taxon>Pterygota</taxon>
        <taxon>Neoptera</taxon>
        <taxon>Endopterygota</taxon>
        <taxon>Hymenoptera</taxon>
        <taxon>Apocrita</taxon>
        <taxon>Aculeata</taxon>
        <taxon>Apoidea</taxon>
        <taxon>Anthophila</taxon>
        <taxon>Apidae</taxon>
        <taxon>Melipona</taxon>
    </lineage>
</organism>
<gene>
    <name evidence="1" type="ORF">K0M31_012576</name>
</gene>
<sequence length="71" mass="8383">MFTRRLTFFCVREQSDFNIPENGIQMTEVNIENFTPSDTRVKNERNTNLTYGIDDIPLCYLCLFMVLQVLL</sequence>